<evidence type="ECO:0008006" key="4">
    <source>
        <dbReference type="Google" id="ProtNLM"/>
    </source>
</evidence>
<evidence type="ECO:0000256" key="1">
    <source>
        <dbReference type="SAM" id="SignalP"/>
    </source>
</evidence>
<organism evidence="2 3">
    <name type="scientific">Pedobacter soli</name>
    <dbReference type="NCBI Taxonomy" id="390242"/>
    <lineage>
        <taxon>Bacteria</taxon>
        <taxon>Pseudomonadati</taxon>
        <taxon>Bacteroidota</taxon>
        <taxon>Sphingobacteriia</taxon>
        <taxon>Sphingobacteriales</taxon>
        <taxon>Sphingobacteriaceae</taxon>
        <taxon>Pedobacter</taxon>
    </lineage>
</organism>
<proteinExistence type="predicted"/>
<accession>A0A1G7AAH8</accession>
<keyword evidence="3" id="KW-1185">Reference proteome</keyword>
<name>A0A1G7AAH8_9SPHI</name>
<protein>
    <recommendedName>
        <fullName evidence="4">Lipoprotein</fullName>
    </recommendedName>
</protein>
<dbReference type="AlphaFoldDB" id="A0A1G7AAH8"/>
<feature type="signal peptide" evidence="1">
    <location>
        <begin position="1"/>
        <end position="22"/>
    </location>
</feature>
<keyword evidence="1" id="KW-0732">Signal</keyword>
<evidence type="ECO:0000313" key="2">
    <source>
        <dbReference type="EMBL" id="SDE11703.1"/>
    </source>
</evidence>
<feature type="chain" id="PRO_5011455072" description="Lipoprotein" evidence="1">
    <location>
        <begin position="23"/>
        <end position="294"/>
    </location>
</feature>
<evidence type="ECO:0000313" key="3">
    <source>
        <dbReference type="Proteomes" id="UP000199455"/>
    </source>
</evidence>
<sequence>MKNLKHISLIILLALLCLGCQHISKSIDETFHPNDSLVKAYYKKHSFASNRAYTSTIKTNITTDTLRHQEKIVIINGDTITTTNMESKAKLLFEDIEQLKQKQSPTAAKAMQKRINDFLKEMNLPNIGPKSPPEGKTLKKARKGILNESELARAQEKLKQLPQYQGKEIFLYESVHFYQDGSINLALQQPANPAYVDAYRYRHGEWSTPKAVLARNIPRRIFPLSKINFADALKVVSNYNEKAALVEGAEPTATVYISIWDGGMRWFPGTITGSRMRYDIQFNNDGSLKSFREE</sequence>
<dbReference type="EMBL" id="FMZH01000012">
    <property type="protein sequence ID" value="SDE11703.1"/>
    <property type="molecule type" value="Genomic_DNA"/>
</dbReference>
<dbReference type="Proteomes" id="UP000199455">
    <property type="component" value="Unassembled WGS sequence"/>
</dbReference>
<dbReference type="STRING" id="390242.SAMN04488024_11215"/>
<dbReference type="RefSeq" id="WP_090771943.1">
    <property type="nucleotide sequence ID" value="NZ_FMZH01000012.1"/>
</dbReference>
<gene>
    <name evidence="2" type="ORF">SAMN04488024_11215</name>
</gene>
<reference evidence="3" key="1">
    <citation type="submission" date="2016-10" db="EMBL/GenBank/DDBJ databases">
        <authorList>
            <person name="Varghese N."/>
            <person name="Submissions S."/>
        </authorList>
    </citation>
    <scope>NUCLEOTIDE SEQUENCE [LARGE SCALE GENOMIC DNA]</scope>
    <source>
        <strain evidence="3">DSM 18609</strain>
    </source>
</reference>